<feature type="region of interest" description="Disordered" evidence="2">
    <location>
        <begin position="1"/>
        <end position="26"/>
    </location>
</feature>
<dbReference type="STRING" id="1160509.A0A3N4HNT4"/>
<dbReference type="AlphaFoldDB" id="A0A3N4HNT4"/>
<dbReference type="PANTHER" id="PTHR12832:SF11">
    <property type="entry name" value="LD23868P"/>
    <property type="match status" value="1"/>
</dbReference>
<reference evidence="3 4" key="1">
    <citation type="journal article" date="2018" name="Nat. Ecol. Evol.">
        <title>Pezizomycetes genomes reveal the molecular basis of ectomycorrhizal truffle lifestyle.</title>
        <authorList>
            <person name="Murat C."/>
            <person name="Payen T."/>
            <person name="Noel B."/>
            <person name="Kuo A."/>
            <person name="Morin E."/>
            <person name="Chen J."/>
            <person name="Kohler A."/>
            <person name="Krizsan K."/>
            <person name="Balestrini R."/>
            <person name="Da Silva C."/>
            <person name="Montanini B."/>
            <person name="Hainaut M."/>
            <person name="Levati E."/>
            <person name="Barry K.W."/>
            <person name="Belfiori B."/>
            <person name="Cichocki N."/>
            <person name="Clum A."/>
            <person name="Dockter R.B."/>
            <person name="Fauchery L."/>
            <person name="Guy J."/>
            <person name="Iotti M."/>
            <person name="Le Tacon F."/>
            <person name="Lindquist E.A."/>
            <person name="Lipzen A."/>
            <person name="Malagnac F."/>
            <person name="Mello A."/>
            <person name="Molinier V."/>
            <person name="Miyauchi S."/>
            <person name="Poulain J."/>
            <person name="Riccioni C."/>
            <person name="Rubini A."/>
            <person name="Sitrit Y."/>
            <person name="Splivallo R."/>
            <person name="Traeger S."/>
            <person name="Wang M."/>
            <person name="Zifcakova L."/>
            <person name="Wipf D."/>
            <person name="Zambonelli A."/>
            <person name="Paolocci F."/>
            <person name="Nowrousian M."/>
            <person name="Ottonello S."/>
            <person name="Baldrian P."/>
            <person name="Spatafora J.W."/>
            <person name="Henrissat B."/>
            <person name="Nagy L.G."/>
            <person name="Aury J.M."/>
            <person name="Wincker P."/>
            <person name="Grigoriev I.V."/>
            <person name="Bonfante P."/>
            <person name="Martin F.M."/>
        </authorList>
    </citation>
    <scope>NUCLEOTIDE SEQUENCE [LARGE SCALE GENOMIC DNA]</scope>
    <source>
        <strain evidence="3 4">RN42</strain>
    </source>
</reference>
<evidence type="ECO:0000256" key="2">
    <source>
        <dbReference type="SAM" id="MobiDB-lite"/>
    </source>
</evidence>
<evidence type="ECO:0000256" key="1">
    <source>
        <dbReference type="ARBA" id="ARBA00010954"/>
    </source>
</evidence>
<accession>A0A3N4HNT4</accession>
<proteinExistence type="inferred from homology"/>
<feature type="compositionally biased region" description="Polar residues" evidence="2">
    <location>
        <begin position="508"/>
        <end position="534"/>
    </location>
</feature>
<dbReference type="EMBL" id="ML119762">
    <property type="protein sequence ID" value="RPA75502.1"/>
    <property type="molecule type" value="Genomic_DNA"/>
</dbReference>
<protein>
    <submittedName>
        <fullName evidence="3">Tcp11-domain-containing protein</fullName>
    </submittedName>
</protein>
<feature type="compositionally biased region" description="Basic and acidic residues" evidence="2">
    <location>
        <begin position="1"/>
        <end position="12"/>
    </location>
</feature>
<evidence type="ECO:0000313" key="3">
    <source>
        <dbReference type="EMBL" id="RPA75502.1"/>
    </source>
</evidence>
<dbReference type="Proteomes" id="UP000275078">
    <property type="component" value="Unassembled WGS sequence"/>
</dbReference>
<feature type="region of interest" description="Disordered" evidence="2">
    <location>
        <begin position="490"/>
        <end position="534"/>
    </location>
</feature>
<dbReference type="Pfam" id="PF05794">
    <property type="entry name" value="Tcp11"/>
    <property type="match status" value="1"/>
</dbReference>
<comment type="similarity">
    <text evidence="1">Belongs to the TCP11 family.</text>
</comment>
<organism evidence="3 4">
    <name type="scientific">Ascobolus immersus RN42</name>
    <dbReference type="NCBI Taxonomy" id="1160509"/>
    <lineage>
        <taxon>Eukaryota</taxon>
        <taxon>Fungi</taxon>
        <taxon>Dikarya</taxon>
        <taxon>Ascomycota</taxon>
        <taxon>Pezizomycotina</taxon>
        <taxon>Pezizomycetes</taxon>
        <taxon>Pezizales</taxon>
        <taxon>Ascobolaceae</taxon>
        <taxon>Ascobolus</taxon>
    </lineage>
</organism>
<name>A0A3N4HNT4_ASCIM</name>
<dbReference type="GO" id="GO:0010737">
    <property type="term" value="P:protein kinase A signaling"/>
    <property type="evidence" value="ECO:0007669"/>
    <property type="project" value="TreeGrafter"/>
</dbReference>
<dbReference type="InterPro" id="IPR008862">
    <property type="entry name" value="Tcp11"/>
</dbReference>
<evidence type="ECO:0000313" key="4">
    <source>
        <dbReference type="Proteomes" id="UP000275078"/>
    </source>
</evidence>
<dbReference type="OrthoDB" id="276323at2759"/>
<sequence>MSVKRPEPRRASSEPPLSKIHNKRQRVQHSSQGLCLFDPPITIRSLRELELPEILRNGKLRHDCVYDRLLHFRPNIEGKRGKRKSEESKKYWDNVGNEITKLKEKIAEQQDPETIQIWWLPVMFSNIRDILLTLVPKADRPAIRDVMDEALIRQRLVRGVFDITAFAHWLAGLLKCHCAPMRDKSVHRFTERISYGVSNNNVQALIEGLRLVFEVLEAMRLDVANHQIRTLRPHLVQDSVNFEKAWFKAHLVSTDAFKEAMLWYRKRYNKYNKDAHVDTLQTFLRASVELLRPSSDERFPSTFTFDVERLAAYKEDVRDAVCLRVAMLLFRRLLKRESTKEESEHLTRRLLAILDAPQSYRWNAINDIALEIYKTASEFNQGASFKIDLKEIQAAEAWLVSNFQTKSAVFQILETRVLESVYSTVKESMKGWSALSTFPVGFTADVRGDTFEEANIGQRAFYVFFLNWRVFGQEYCACVEPPKTVVSSSSGVSAVSNGPARQEAEVQTARSRNMSTTTGEPVTGSTGSESLVSF</sequence>
<gene>
    <name evidence="3" type="ORF">BJ508DRAFT_214437</name>
</gene>
<keyword evidence="4" id="KW-1185">Reference proteome</keyword>
<dbReference type="PANTHER" id="PTHR12832">
    <property type="entry name" value="TESTIS-SPECIFIC PROTEIN PBS13 T-COMPLEX 11"/>
    <property type="match status" value="1"/>
</dbReference>